<organism evidence="3 4">
    <name type="scientific">Arthrobacter globiformis</name>
    <dbReference type="NCBI Taxonomy" id="1665"/>
    <lineage>
        <taxon>Bacteria</taxon>
        <taxon>Bacillati</taxon>
        <taxon>Actinomycetota</taxon>
        <taxon>Actinomycetes</taxon>
        <taxon>Micrococcales</taxon>
        <taxon>Micrococcaceae</taxon>
        <taxon>Arthrobacter</taxon>
    </lineage>
</organism>
<feature type="domain" description="CAAX prenyl protease 2/Lysostaphin resistance protein A-like" evidence="2">
    <location>
        <begin position="167"/>
        <end position="254"/>
    </location>
</feature>
<dbReference type="GO" id="GO:0008237">
    <property type="term" value="F:metallopeptidase activity"/>
    <property type="evidence" value="ECO:0007669"/>
    <property type="project" value="UniProtKB-KW"/>
</dbReference>
<feature type="transmembrane region" description="Helical" evidence="1">
    <location>
        <begin position="14"/>
        <end position="32"/>
    </location>
</feature>
<gene>
    <name evidence="3" type="ORF">DBZ45_16165</name>
</gene>
<name>A0A328HCF7_ARTGO</name>
<protein>
    <submittedName>
        <fullName evidence="3">CPBP family intramembrane metalloprotease</fullName>
    </submittedName>
</protein>
<keyword evidence="1" id="KW-1133">Transmembrane helix</keyword>
<keyword evidence="3" id="KW-0482">Metalloprotease</keyword>
<feature type="transmembrane region" description="Helical" evidence="1">
    <location>
        <begin position="167"/>
        <end position="190"/>
    </location>
</feature>
<sequence>MSTRLTGERTVKGTSLRVVPAAMVSLAGFVLFALDQSLLGYALLAAALVLAALVDRLLFRDLALIAAGVAIISAVPITTDVSASHMLVMGSAMIAAVGIPYAVSRFITKEHAVVFPVRTGQKWTRAEKWYLPAVVVIGYALLPVYMIRTGVYSNWPAVHDPEGIARLFVGTNALGIWDELFFICTCFALLRRHLPDWQANLLQAVLFTSFLWELGFKAWAPFFIYPFALLQARIFTVTKSLSYIVSVHLLFDFVLFLVLLHAHNRTWIDIFLY</sequence>
<feature type="transmembrane region" description="Helical" evidence="1">
    <location>
        <begin position="129"/>
        <end position="147"/>
    </location>
</feature>
<feature type="transmembrane region" description="Helical" evidence="1">
    <location>
        <begin position="240"/>
        <end position="260"/>
    </location>
</feature>
<dbReference type="GO" id="GO:0006508">
    <property type="term" value="P:proteolysis"/>
    <property type="evidence" value="ECO:0007669"/>
    <property type="project" value="UniProtKB-KW"/>
</dbReference>
<comment type="caution">
    <text evidence="3">The sequence shown here is derived from an EMBL/GenBank/DDBJ whole genome shotgun (WGS) entry which is preliminary data.</text>
</comment>
<evidence type="ECO:0000313" key="3">
    <source>
        <dbReference type="EMBL" id="RAM36277.1"/>
    </source>
</evidence>
<dbReference type="AlphaFoldDB" id="A0A328HCF7"/>
<dbReference type="Pfam" id="PF02517">
    <property type="entry name" value="Rce1-like"/>
    <property type="match status" value="1"/>
</dbReference>
<dbReference type="Proteomes" id="UP000249166">
    <property type="component" value="Unassembled WGS sequence"/>
</dbReference>
<keyword evidence="1" id="KW-0472">Membrane</keyword>
<dbReference type="GO" id="GO:0080120">
    <property type="term" value="P:CAAX-box protein maturation"/>
    <property type="evidence" value="ECO:0007669"/>
    <property type="project" value="UniProtKB-ARBA"/>
</dbReference>
<feature type="transmembrane region" description="Helical" evidence="1">
    <location>
        <begin position="85"/>
        <end position="108"/>
    </location>
</feature>
<keyword evidence="3" id="KW-0378">Hydrolase</keyword>
<evidence type="ECO:0000256" key="1">
    <source>
        <dbReference type="SAM" id="Phobius"/>
    </source>
</evidence>
<proteinExistence type="predicted"/>
<reference evidence="3 4" key="1">
    <citation type="submission" date="2018-04" db="EMBL/GenBank/DDBJ databases">
        <title>Bacteria isolated from cave deposits of Manipur.</title>
        <authorList>
            <person name="Sahoo D."/>
            <person name="Sarangthem I."/>
            <person name="Nandeibam J."/>
        </authorList>
    </citation>
    <scope>NUCLEOTIDE SEQUENCE [LARGE SCALE GENOMIC DNA]</scope>
    <source>
        <strain evidence="4">mrc11</strain>
    </source>
</reference>
<evidence type="ECO:0000259" key="2">
    <source>
        <dbReference type="Pfam" id="PF02517"/>
    </source>
</evidence>
<dbReference type="InterPro" id="IPR003675">
    <property type="entry name" value="Rce1/LyrA-like_dom"/>
</dbReference>
<dbReference type="EMBL" id="QLNP01000096">
    <property type="protein sequence ID" value="RAM36277.1"/>
    <property type="molecule type" value="Genomic_DNA"/>
</dbReference>
<dbReference type="OrthoDB" id="3078181at2"/>
<keyword evidence="1" id="KW-0812">Transmembrane</keyword>
<evidence type="ECO:0000313" key="4">
    <source>
        <dbReference type="Proteomes" id="UP000249166"/>
    </source>
</evidence>
<accession>A0A328HCF7</accession>
<dbReference type="GO" id="GO:0004175">
    <property type="term" value="F:endopeptidase activity"/>
    <property type="evidence" value="ECO:0007669"/>
    <property type="project" value="UniProtKB-ARBA"/>
</dbReference>
<feature type="transmembrane region" description="Helical" evidence="1">
    <location>
        <begin position="38"/>
        <end position="55"/>
    </location>
</feature>
<keyword evidence="3" id="KW-0645">Protease</keyword>
<feature type="transmembrane region" description="Helical" evidence="1">
    <location>
        <begin position="62"/>
        <end position="79"/>
    </location>
</feature>
<feature type="transmembrane region" description="Helical" evidence="1">
    <location>
        <begin position="202"/>
        <end position="228"/>
    </location>
</feature>